<sequence length="426" mass="45165">MSRVSVDFLVFFAVARCMWKSAPAALTKTKPVSSSPQLHSLFNPHFLQDVCVAAAPLAADERYRKNIQGSPQTSAPSKPSVPPRASEAAFSNGAAEGGAMHRPMEPQVQWSHLAALKSSNSGGAPCPPPPVARSQSFSETAAAASSFAQLHLRNNQDPSPPPPLHLPPAPPTEEAPPKVPVRTTSRSPVLSRRESPLPQAQAARNPPSGVDPRPLWDRVEKLQSRPGSGSSSGSNSSSQPSDRFRPRCDSPAAAKPADLTALAKELRAVDDRPPHKVTDYSSSSEESGTTDEEEEEEVEQEAGDESTSGNEDSRLGRVSNGESDSAKTMLAEDSENEATTPSKDGTLVIRPSPQQRPPASAPPTAPPSAPAPPPPAQLLDKHSLHLPDLIQQSHSPSPGASYCHPSPPPSASCRSSCRPWTDCSWR</sequence>
<comment type="caution">
    <text evidence="3">The sequence shown here is derived from an EMBL/GenBank/DDBJ whole genome shotgun (WGS) entry which is preliminary data.</text>
</comment>
<feature type="compositionally biased region" description="Low complexity" evidence="1">
    <location>
        <begin position="251"/>
        <end position="263"/>
    </location>
</feature>
<feature type="region of interest" description="Disordered" evidence="1">
    <location>
        <begin position="117"/>
        <end position="426"/>
    </location>
</feature>
<dbReference type="AlphaFoldDB" id="A0AAW0MNJ8"/>
<feature type="compositionally biased region" description="Pro residues" evidence="1">
    <location>
        <begin position="158"/>
        <end position="179"/>
    </location>
</feature>
<name>A0AAW0MNJ8_9GOBI</name>
<keyword evidence="2" id="KW-0732">Signal</keyword>
<proteinExistence type="predicted"/>
<organism evidence="3 4">
    <name type="scientific">Mugilogobius chulae</name>
    <name type="common">yellowstripe goby</name>
    <dbReference type="NCBI Taxonomy" id="88201"/>
    <lineage>
        <taxon>Eukaryota</taxon>
        <taxon>Metazoa</taxon>
        <taxon>Chordata</taxon>
        <taxon>Craniata</taxon>
        <taxon>Vertebrata</taxon>
        <taxon>Euteleostomi</taxon>
        <taxon>Actinopterygii</taxon>
        <taxon>Neopterygii</taxon>
        <taxon>Teleostei</taxon>
        <taxon>Neoteleostei</taxon>
        <taxon>Acanthomorphata</taxon>
        <taxon>Gobiaria</taxon>
        <taxon>Gobiiformes</taxon>
        <taxon>Gobioidei</taxon>
        <taxon>Gobiidae</taxon>
        <taxon>Gobionellinae</taxon>
        <taxon>Mugilogobius</taxon>
    </lineage>
</organism>
<reference evidence="4" key="1">
    <citation type="submission" date="2024-04" db="EMBL/GenBank/DDBJ databases">
        <title>Salinicola lusitanus LLJ914,a marine bacterium isolated from the Okinawa Trough.</title>
        <authorList>
            <person name="Li J."/>
        </authorList>
    </citation>
    <scope>NUCLEOTIDE SEQUENCE [LARGE SCALE GENOMIC DNA]</scope>
</reference>
<feature type="compositionally biased region" description="Low complexity" evidence="1">
    <location>
        <begin position="224"/>
        <end position="241"/>
    </location>
</feature>
<evidence type="ECO:0000313" key="4">
    <source>
        <dbReference type="Proteomes" id="UP001460270"/>
    </source>
</evidence>
<feature type="compositionally biased region" description="Polar residues" evidence="1">
    <location>
        <begin position="67"/>
        <end position="77"/>
    </location>
</feature>
<dbReference type="EMBL" id="JBBPFD010000022">
    <property type="protein sequence ID" value="KAK7881650.1"/>
    <property type="molecule type" value="Genomic_DNA"/>
</dbReference>
<keyword evidence="4" id="KW-1185">Reference proteome</keyword>
<protein>
    <submittedName>
        <fullName evidence="3">Uncharacterized protein</fullName>
    </submittedName>
</protein>
<feature type="compositionally biased region" description="Basic and acidic residues" evidence="1">
    <location>
        <begin position="214"/>
        <end position="223"/>
    </location>
</feature>
<feature type="region of interest" description="Disordered" evidence="1">
    <location>
        <begin position="67"/>
        <end position="91"/>
    </location>
</feature>
<evidence type="ECO:0000256" key="1">
    <source>
        <dbReference type="SAM" id="MobiDB-lite"/>
    </source>
</evidence>
<feature type="compositionally biased region" description="Basic and acidic residues" evidence="1">
    <location>
        <begin position="264"/>
        <end position="278"/>
    </location>
</feature>
<feature type="signal peptide" evidence="2">
    <location>
        <begin position="1"/>
        <end position="24"/>
    </location>
</feature>
<evidence type="ECO:0000313" key="3">
    <source>
        <dbReference type="EMBL" id="KAK7881650.1"/>
    </source>
</evidence>
<feature type="compositionally biased region" description="Acidic residues" evidence="1">
    <location>
        <begin position="288"/>
        <end position="304"/>
    </location>
</feature>
<dbReference type="Proteomes" id="UP001460270">
    <property type="component" value="Unassembled WGS sequence"/>
</dbReference>
<feature type="compositionally biased region" description="Pro residues" evidence="1">
    <location>
        <begin position="354"/>
        <end position="376"/>
    </location>
</feature>
<evidence type="ECO:0000256" key="2">
    <source>
        <dbReference type="SAM" id="SignalP"/>
    </source>
</evidence>
<accession>A0AAW0MNJ8</accession>
<feature type="chain" id="PRO_5043810606" evidence="2">
    <location>
        <begin position="25"/>
        <end position="426"/>
    </location>
</feature>
<feature type="compositionally biased region" description="Low complexity" evidence="1">
    <location>
        <begin position="134"/>
        <end position="149"/>
    </location>
</feature>
<gene>
    <name evidence="3" type="ORF">WMY93_030059</name>
</gene>